<evidence type="ECO:0000259" key="5">
    <source>
        <dbReference type="PROSITE" id="PS50090"/>
    </source>
</evidence>
<reference evidence="8" key="1">
    <citation type="journal article" date="2019" name="Gigascience">
        <title>De novo genome assembly of the endangered Acer yangbiense, a plant species with extremely small populations endemic to Yunnan Province, China.</title>
        <authorList>
            <person name="Yang J."/>
            <person name="Wariss H.M."/>
            <person name="Tao L."/>
            <person name="Zhang R."/>
            <person name="Yun Q."/>
            <person name="Hollingsworth P."/>
            <person name="Dao Z."/>
            <person name="Luo G."/>
            <person name="Guo H."/>
            <person name="Ma Y."/>
            <person name="Sun W."/>
        </authorList>
    </citation>
    <scope>NUCLEOTIDE SEQUENCE [LARGE SCALE GENOMIC DNA]</scope>
    <source>
        <strain evidence="8">cv. Malutang</strain>
    </source>
</reference>
<feature type="domain" description="HTH myb-type" evidence="6">
    <location>
        <begin position="16"/>
        <end position="65"/>
    </location>
</feature>
<comment type="subcellular location">
    <subcellularLocation>
        <location evidence="1">Nucleus</location>
    </subcellularLocation>
</comment>
<dbReference type="GO" id="GO:0003677">
    <property type="term" value="F:DNA binding"/>
    <property type="evidence" value="ECO:0007669"/>
    <property type="project" value="UniProtKB-KW"/>
</dbReference>
<dbReference type="Pfam" id="PF00249">
    <property type="entry name" value="Myb_DNA-binding"/>
    <property type="match status" value="2"/>
</dbReference>
<gene>
    <name evidence="7" type="ORF">EZV62_005825</name>
</gene>
<dbReference type="PROSITE" id="PS51294">
    <property type="entry name" value="HTH_MYB"/>
    <property type="match status" value="2"/>
</dbReference>
<evidence type="ECO:0000313" key="8">
    <source>
        <dbReference type="Proteomes" id="UP000323000"/>
    </source>
</evidence>
<dbReference type="InterPro" id="IPR015495">
    <property type="entry name" value="Myb_TF_plants"/>
</dbReference>
<dbReference type="InterPro" id="IPR001005">
    <property type="entry name" value="SANT/Myb"/>
</dbReference>
<proteinExistence type="predicted"/>
<evidence type="ECO:0000256" key="3">
    <source>
        <dbReference type="ARBA" id="ARBA00023125"/>
    </source>
</evidence>
<evidence type="ECO:0000256" key="2">
    <source>
        <dbReference type="ARBA" id="ARBA00022737"/>
    </source>
</evidence>
<sequence>MGKLQSCNKEEEVVIIRKGAWSADEDAKLVQYIKQHGHCTWRDLPKQAGLLRCGKSCRLRWVNYLCPDIKRGPFTPEEENYIIQLQSLLGNKWAAIASHFPGRTDNEIKNVWNTRLKKRKYIAQSKSVMVEESLAGKIDSDDIFLRLWNSEVGKSFRKSTTRDFFFTVDEARATGTRTSSMEMITSQKQEREDDDIYRPNVELMMEAGSDSMIMSSNEFPKYSSDTTAAAAALKMLLDFHGGDNNMEFLHDHDCDFLSSLT</sequence>
<dbReference type="SMART" id="SM00717">
    <property type="entry name" value="SANT"/>
    <property type="match status" value="2"/>
</dbReference>
<dbReference type="FunFam" id="1.10.10.60:FF:000001">
    <property type="entry name" value="MYB-related transcription factor"/>
    <property type="match status" value="1"/>
</dbReference>
<accession>A0A5C7INS0</accession>
<evidence type="ECO:0008006" key="9">
    <source>
        <dbReference type="Google" id="ProtNLM"/>
    </source>
</evidence>
<name>A0A5C7INS0_9ROSI</name>
<dbReference type="PANTHER" id="PTHR10641">
    <property type="entry name" value="MYB FAMILY TRANSCRIPTION FACTOR"/>
    <property type="match status" value="1"/>
</dbReference>
<dbReference type="CDD" id="cd00167">
    <property type="entry name" value="SANT"/>
    <property type="match status" value="2"/>
</dbReference>
<dbReference type="Gene3D" id="1.10.10.60">
    <property type="entry name" value="Homeodomain-like"/>
    <property type="match status" value="2"/>
</dbReference>
<dbReference type="AlphaFoldDB" id="A0A5C7INS0"/>
<dbReference type="Proteomes" id="UP000323000">
    <property type="component" value="Chromosome 2"/>
</dbReference>
<feature type="domain" description="Myb-like" evidence="5">
    <location>
        <begin position="17"/>
        <end position="65"/>
    </location>
</feature>
<protein>
    <recommendedName>
        <fullName evidence="9">MYB transcription factor</fullName>
    </recommendedName>
</protein>
<dbReference type="PANTHER" id="PTHR10641:SF622">
    <property type="entry name" value="TRANSCRIPTION FACTOR MYB17"/>
    <property type="match status" value="1"/>
</dbReference>
<keyword evidence="3" id="KW-0238">DNA-binding</keyword>
<dbReference type="PROSITE" id="PS50090">
    <property type="entry name" value="MYB_LIKE"/>
    <property type="match status" value="2"/>
</dbReference>
<evidence type="ECO:0000313" key="7">
    <source>
        <dbReference type="EMBL" id="TXG70890.1"/>
    </source>
</evidence>
<comment type="caution">
    <text evidence="7">The sequence shown here is derived from an EMBL/GenBank/DDBJ whole genome shotgun (WGS) entry which is preliminary data.</text>
</comment>
<keyword evidence="2" id="KW-0677">Repeat</keyword>
<evidence type="ECO:0000256" key="4">
    <source>
        <dbReference type="ARBA" id="ARBA00023242"/>
    </source>
</evidence>
<dbReference type="GO" id="GO:0005634">
    <property type="term" value="C:nucleus"/>
    <property type="evidence" value="ECO:0007669"/>
    <property type="project" value="UniProtKB-SubCell"/>
</dbReference>
<feature type="domain" description="Myb-like" evidence="5">
    <location>
        <begin position="66"/>
        <end position="116"/>
    </location>
</feature>
<evidence type="ECO:0000259" key="6">
    <source>
        <dbReference type="PROSITE" id="PS51294"/>
    </source>
</evidence>
<feature type="domain" description="HTH myb-type" evidence="6">
    <location>
        <begin position="67"/>
        <end position="120"/>
    </location>
</feature>
<dbReference type="InterPro" id="IPR009057">
    <property type="entry name" value="Homeodomain-like_sf"/>
</dbReference>
<dbReference type="OrthoDB" id="2143914at2759"/>
<evidence type="ECO:0000256" key="1">
    <source>
        <dbReference type="ARBA" id="ARBA00004123"/>
    </source>
</evidence>
<dbReference type="SUPFAM" id="SSF46689">
    <property type="entry name" value="Homeodomain-like"/>
    <property type="match status" value="1"/>
</dbReference>
<dbReference type="InterPro" id="IPR017930">
    <property type="entry name" value="Myb_dom"/>
</dbReference>
<keyword evidence="8" id="KW-1185">Reference proteome</keyword>
<dbReference type="EMBL" id="VAHF01000002">
    <property type="protein sequence ID" value="TXG70890.1"/>
    <property type="molecule type" value="Genomic_DNA"/>
</dbReference>
<keyword evidence="4" id="KW-0539">Nucleus</keyword>
<organism evidence="7 8">
    <name type="scientific">Acer yangbiense</name>
    <dbReference type="NCBI Taxonomy" id="1000413"/>
    <lineage>
        <taxon>Eukaryota</taxon>
        <taxon>Viridiplantae</taxon>
        <taxon>Streptophyta</taxon>
        <taxon>Embryophyta</taxon>
        <taxon>Tracheophyta</taxon>
        <taxon>Spermatophyta</taxon>
        <taxon>Magnoliopsida</taxon>
        <taxon>eudicotyledons</taxon>
        <taxon>Gunneridae</taxon>
        <taxon>Pentapetalae</taxon>
        <taxon>rosids</taxon>
        <taxon>malvids</taxon>
        <taxon>Sapindales</taxon>
        <taxon>Sapindaceae</taxon>
        <taxon>Hippocastanoideae</taxon>
        <taxon>Acereae</taxon>
        <taxon>Acer</taxon>
    </lineage>
</organism>